<dbReference type="RefSeq" id="WP_189416620.1">
    <property type="nucleotide sequence ID" value="NZ_BMYZ01000001.1"/>
</dbReference>
<dbReference type="Gene3D" id="1.10.3680.10">
    <property type="entry name" value="TerB-like"/>
    <property type="match status" value="1"/>
</dbReference>
<evidence type="ECO:0000313" key="4">
    <source>
        <dbReference type="EMBL" id="GGY68753.1"/>
    </source>
</evidence>
<proteinExistence type="predicted"/>
<dbReference type="Pfam" id="PF05099">
    <property type="entry name" value="TerB"/>
    <property type="match status" value="1"/>
</dbReference>
<dbReference type="InterPro" id="IPR007791">
    <property type="entry name" value="DjlA_N"/>
</dbReference>
<dbReference type="InterPro" id="IPR036869">
    <property type="entry name" value="J_dom_sf"/>
</dbReference>
<dbReference type="CDD" id="cd06257">
    <property type="entry name" value="DnaJ"/>
    <property type="match status" value="1"/>
</dbReference>
<feature type="compositionally biased region" description="Polar residues" evidence="2">
    <location>
        <begin position="193"/>
        <end position="204"/>
    </location>
</feature>
<keyword evidence="1" id="KW-0143">Chaperone</keyword>
<name>A0ABQ3AW61_9GAMM</name>
<reference evidence="5" key="1">
    <citation type="journal article" date="2019" name="Int. J. Syst. Evol. Microbiol.">
        <title>The Global Catalogue of Microorganisms (GCM) 10K type strain sequencing project: providing services to taxonomists for standard genome sequencing and annotation.</title>
        <authorList>
            <consortium name="The Broad Institute Genomics Platform"/>
            <consortium name="The Broad Institute Genome Sequencing Center for Infectious Disease"/>
            <person name="Wu L."/>
            <person name="Ma J."/>
        </authorList>
    </citation>
    <scope>NUCLEOTIDE SEQUENCE [LARGE SCALE GENOMIC DNA]</scope>
    <source>
        <strain evidence="5">KCTC 32239</strain>
    </source>
</reference>
<evidence type="ECO:0000259" key="3">
    <source>
        <dbReference type="PROSITE" id="PS50076"/>
    </source>
</evidence>
<dbReference type="NCBIfam" id="NF006948">
    <property type="entry name" value="PRK09430.1"/>
    <property type="match status" value="1"/>
</dbReference>
<dbReference type="Proteomes" id="UP000619761">
    <property type="component" value="Unassembled WGS sequence"/>
</dbReference>
<dbReference type="SMART" id="SM00271">
    <property type="entry name" value="DnaJ"/>
    <property type="match status" value="1"/>
</dbReference>
<accession>A0ABQ3AW61</accession>
<feature type="region of interest" description="Disordered" evidence="2">
    <location>
        <begin position="174"/>
        <end position="218"/>
    </location>
</feature>
<organism evidence="4 5">
    <name type="scientific">Cellvibrio zantedeschiae</name>
    <dbReference type="NCBI Taxonomy" id="1237077"/>
    <lineage>
        <taxon>Bacteria</taxon>
        <taxon>Pseudomonadati</taxon>
        <taxon>Pseudomonadota</taxon>
        <taxon>Gammaproteobacteria</taxon>
        <taxon>Cellvibrionales</taxon>
        <taxon>Cellvibrionaceae</taxon>
        <taxon>Cellvibrio</taxon>
    </lineage>
</organism>
<protein>
    <submittedName>
        <fullName evidence="4">Co-chaperone protein DjlA</fullName>
    </submittedName>
</protein>
<sequence length="291" mass="33081">MITYLALFLLGVFVLYKLSSSFSGALIGVFSSTSTNQHTDIQELFFRTVFTLLGYVAKRDGAINQREVKRTETYMEKMELDAAHKREAIRLFKMGAEPEFTIDKTIKQFQWLAEKSPNLVQILLVYLINLARVDGLLVNQEIEAVQKVALGLGYTNITFQHLLKMVSAQNKFGDAIQDQKPQNKPIKNRTPESKSTPFTENQSAKKSKKTCEEQTKDFETRSDQLPAAYAVFDLPPTASDAEVKKSYRNLVNQYHPDKLIGLGLPPYMIQSATECFQKIQAAYNYIKEARK</sequence>
<dbReference type="Gene3D" id="1.10.287.110">
    <property type="entry name" value="DnaJ domain"/>
    <property type="match status" value="1"/>
</dbReference>
<feature type="compositionally biased region" description="Basic and acidic residues" evidence="2">
    <location>
        <begin position="209"/>
        <end position="218"/>
    </location>
</feature>
<dbReference type="InterPro" id="IPR029024">
    <property type="entry name" value="TerB-like"/>
</dbReference>
<evidence type="ECO:0000256" key="1">
    <source>
        <dbReference type="ARBA" id="ARBA00023186"/>
    </source>
</evidence>
<gene>
    <name evidence="4" type="primary">djlA</name>
    <name evidence="4" type="ORF">GCM10011613_11310</name>
</gene>
<evidence type="ECO:0000256" key="2">
    <source>
        <dbReference type="SAM" id="MobiDB-lite"/>
    </source>
</evidence>
<dbReference type="InterPro" id="IPR001623">
    <property type="entry name" value="DnaJ_domain"/>
</dbReference>
<feature type="domain" description="J" evidence="3">
    <location>
        <begin position="227"/>
        <end position="291"/>
    </location>
</feature>
<dbReference type="PRINTS" id="PR00625">
    <property type="entry name" value="JDOMAIN"/>
</dbReference>
<comment type="caution">
    <text evidence="4">The sequence shown here is derived from an EMBL/GenBank/DDBJ whole genome shotgun (WGS) entry which is preliminary data.</text>
</comment>
<dbReference type="InterPro" id="IPR050817">
    <property type="entry name" value="DjlA_DnaK_co-chaperone"/>
</dbReference>
<dbReference type="PANTHER" id="PTHR24074">
    <property type="entry name" value="CO-CHAPERONE PROTEIN DJLA"/>
    <property type="match status" value="1"/>
</dbReference>
<keyword evidence="5" id="KW-1185">Reference proteome</keyword>
<dbReference type="SUPFAM" id="SSF46565">
    <property type="entry name" value="Chaperone J-domain"/>
    <property type="match status" value="1"/>
</dbReference>
<dbReference type="Pfam" id="PF00226">
    <property type="entry name" value="DnaJ"/>
    <property type="match status" value="1"/>
</dbReference>
<evidence type="ECO:0000313" key="5">
    <source>
        <dbReference type="Proteomes" id="UP000619761"/>
    </source>
</evidence>
<dbReference type="EMBL" id="BMYZ01000001">
    <property type="protein sequence ID" value="GGY68753.1"/>
    <property type="molecule type" value="Genomic_DNA"/>
</dbReference>
<dbReference type="PROSITE" id="PS50076">
    <property type="entry name" value="DNAJ_2"/>
    <property type="match status" value="1"/>
</dbReference>
<dbReference type="CDD" id="cd07316">
    <property type="entry name" value="terB_like_DjlA"/>
    <property type="match status" value="1"/>
</dbReference>